<dbReference type="GO" id="GO:0036126">
    <property type="term" value="C:sperm flagellum"/>
    <property type="evidence" value="ECO:0007669"/>
    <property type="project" value="TreeGrafter"/>
</dbReference>
<keyword evidence="6" id="KW-0969">Cilium</keyword>
<feature type="region of interest" description="Disordered" evidence="11">
    <location>
        <begin position="1"/>
        <end position="126"/>
    </location>
</feature>
<dbReference type="Pfam" id="PF00612">
    <property type="entry name" value="IQ"/>
    <property type="match status" value="1"/>
</dbReference>
<feature type="compositionally biased region" description="Polar residues" evidence="11">
    <location>
        <begin position="15"/>
        <end position="25"/>
    </location>
</feature>
<keyword evidence="7" id="KW-0206">Cytoskeleton</keyword>
<dbReference type="PANTHER" id="PTHR14871">
    <property type="entry name" value="DYNEIN REGULATORY COMPLEX PROTEIN 9"/>
    <property type="match status" value="1"/>
</dbReference>
<dbReference type="EMBL" id="JAOTOJ010000005">
    <property type="protein sequence ID" value="KAK9401500.1"/>
    <property type="molecule type" value="Genomic_DNA"/>
</dbReference>
<dbReference type="CDD" id="cd23766">
    <property type="entry name" value="IQCG"/>
    <property type="match status" value="1"/>
</dbReference>
<evidence type="ECO:0000256" key="3">
    <source>
        <dbReference type="ARBA" id="ARBA00013738"/>
    </source>
</evidence>
<dbReference type="InterPro" id="IPR000048">
    <property type="entry name" value="IQ_motif_EF-hand-BS"/>
</dbReference>
<proteinExistence type="inferred from homology"/>
<comment type="similarity">
    <text evidence="2">Belongs to the DRC9 family.</text>
</comment>
<dbReference type="Proteomes" id="UP001474421">
    <property type="component" value="Unassembled WGS sequence"/>
</dbReference>
<sequence>MQARGESHIPASLARLQSNESSSTPRADFASPNQAWLPLASSRHPNHPCPCPPPDPPVPTGRPFRPLPRRPSARPPLLTPADRPPTQPSPPQQRPKMAAARKEKEGEPRGTPGQALEKAPSTPPRRSFFMRRLSDVPDRNPSARGRFLGSPRFVIREVFGALGVLKGRPKIHRDLRSRLHLGQGPFGRFLVTMATPSFLRRESVESWNWIKNTTPKLPPLDAIRLSAVLEDCTDQLTILGCIMPVSYEGRKDVEDLDEQGMQDILNSQQELSAKYRNLMDKRAESLAKIPVELGKVAEIRWQLLDTSSDLKRSNHLFTMATRQSVLSTDVLQKVQADRQYSSNVLEGTMDEMLMLRTFRTLQLAVTLERDKKTNLQNLVLREEMGRKKIKSLQKQLGEVKKEKDYELQNRNEMIAYLKDQLQEMKAKTDMENRYVKKDTDLHVAQAQKKCSLTENDLQNEIEKLRNEMDQEIRVHMEIEAFLKQQQTSIEEKLEYWMEKYEKETEAKQQALNNLKSSRTADQASLQELAKQCRACELAIIEDRKEKENARKKVEQDALEMKSILKLQAWWRGMMVRRFLGPYRNLKKMLEEEPVSKEKGKKGKAGQKKKK</sequence>
<evidence type="ECO:0000256" key="4">
    <source>
        <dbReference type="ARBA" id="ARBA00022490"/>
    </source>
</evidence>
<feature type="compositionally biased region" description="Pro residues" evidence="11">
    <location>
        <begin position="73"/>
        <end position="93"/>
    </location>
</feature>
<keyword evidence="5" id="KW-0282">Flagellum</keyword>
<dbReference type="PROSITE" id="PS50096">
    <property type="entry name" value="IQ"/>
    <property type="match status" value="1"/>
</dbReference>
<evidence type="ECO:0000313" key="13">
    <source>
        <dbReference type="Proteomes" id="UP001474421"/>
    </source>
</evidence>
<evidence type="ECO:0000256" key="9">
    <source>
        <dbReference type="ARBA" id="ARBA00032183"/>
    </source>
</evidence>
<evidence type="ECO:0000256" key="6">
    <source>
        <dbReference type="ARBA" id="ARBA00023069"/>
    </source>
</evidence>
<organism evidence="12 13">
    <name type="scientific">Crotalus adamanteus</name>
    <name type="common">Eastern diamondback rattlesnake</name>
    <dbReference type="NCBI Taxonomy" id="8729"/>
    <lineage>
        <taxon>Eukaryota</taxon>
        <taxon>Metazoa</taxon>
        <taxon>Chordata</taxon>
        <taxon>Craniata</taxon>
        <taxon>Vertebrata</taxon>
        <taxon>Euteleostomi</taxon>
        <taxon>Lepidosauria</taxon>
        <taxon>Squamata</taxon>
        <taxon>Bifurcata</taxon>
        <taxon>Unidentata</taxon>
        <taxon>Episquamata</taxon>
        <taxon>Toxicofera</taxon>
        <taxon>Serpentes</taxon>
        <taxon>Colubroidea</taxon>
        <taxon>Viperidae</taxon>
        <taxon>Crotalinae</taxon>
        <taxon>Crotalus</taxon>
    </lineage>
</organism>
<comment type="caution">
    <text evidence="12">The sequence shown here is derived from an EMBL/GenBank/DDBJ whole genome shotgun (WGS) entry which is preliminary data.</text>
</comment>
<accession>A0AAW1BHR2</accession>
<keyword evidence="8" id="KW-0966">Cell projection</keyword>
<evidence type="ECO:0000256" key="2">
    <source>
        <dbReference type="ARBA" id="ARBA00008222"/>
    </source>
</evidence>
<evidence type="ECO:0000256" key="11">
    <source>
        <dbReference type="SAM" id="MobiDB-lite"/>
    </source>
</evidence>
<gene>
    <name evidence="12" type="ORF">NXF25_012214</name>
</gene>
<feature type="compositionally biased region" description="Pro residues" evidence="11">
    <location>
        <begin position="47"/>
        <end position="60"/>
    </location>
</feature>
<keyword evidence="13" id="KW-1185">Reference proteome</keyword>
<dbReference type="PANTHER" id="PTHR14871:SF1">
    <property type="entry name" value="DYNEIN REGULATORY COMPLEX PROTEIN 9"/>
    <property type="match status" value="1"/>
</dbReference>
<evidence type="ECO:0000256" key="7">
    <source>
        <dbReference type="ARBA" id="ARBA00023212"/>
    </source>
</evidence>
<dbReference type="GO" id="GO:0005737">
    <property type="term" value="C:cytoplasm"/>
    <property type="evidence" value="ECO:0007669"/>
    <property type="project" value="TreeGrafter"/>
</dbReference>
<evidence type="ECO:0000256" key="1">
    <source>
        <dbReference type="ARBA" id="ARBA00004611"/>
    </source>
</evidence>
<comment type="subcellular location">
    <subcellularLocation>
        <location evidence="1">Cytoplasm</location>
        <location evidence="1">Cytoskeleton</location>
        <location evidence="1">Flagellum axoneme</location>
    </subcellularLocation>
</comment>
<dbReference type="GO" id="GO:0007288">
    <property type="term" value="P:sperm axoneme assembly"/>
    <property type="evidence" value="ECO:0007669"/>
    <property type="project" value="TreeGrafter"/>
</dbReference>
<reference evidence="12 13" key="1">
    <citation type="journal article" date="2024" name="Proc. Natl. Acad. Sci. U.S.A.">
        <title>The genetic regulatory architecture and epigenomic basis for age-related changes in rattlesnake venom.</title>
        <authorList>
            <person name="Hogan M.P."/>
            <person name="Holding M.L."/>
            <person name="Nystrom G.S."/>
            <person name="Colston T.J."/>
            <person name="Bartlett D.A."/>
            <person name="Mason A.J."/>
            <person name="Ellsworth S.A."/>
            <person name="Rautsaw R.M."/>
            <person name="Lawrence K.C."/>
            <person name="Strickland J.L."/>
            <person name="He B."/>
            <person name="Fraser P."/>
            <person name="Margres M.J."/>
            <person name="Gilbert D.M."/>
            <person name="Gibbs H.L."/>
            <person name="Parkinson C.L."/>
            <person name="Rokyta D.R."/>
        </authorList>
    </citation>
    <scope>NUCLEOTIDE SEQUENCE [LARGE SCALE GENOMIC DNA]</scope>
    <source>
        <strain evidence="12">DRR0105</strain>
    </source>
</reference>
<protein>
    <recommendedName>
        <fullName evidence="3">Dynein regulatory complex protein 9</fullName>
    </recommendedName>
    <alternativeName>
        <fullName evidence="9">IQ domain-containing protein G</fullName>
    </alternativeName>
</protein>
<evidence type="ECO:0000256" key="5">
    <source>
        <dbReference type="ARBA" id="ARBA00022846"/>
    </source>
</evidence>
<feature type="region of interest" description="Disordered" evidence="11">
    <location>
        <begin position="589"/>
        <end position="610"/>
    </location>
</feature>
<name>A0AAW1BHR2_CROAD</name>
<keyword evidence="4" id="KW-0963">Cytoplasm</keyword>
<feature type="coiled-coil region" evidence="10">
    <location>
        <begin position="407"/>
        <end position="517"/>
    </location>
</feature>
<evidence type="ECO:0000256" key="10">
    <source>
        <dbReference type="SAM" id="Coils"/>
    </source>
</evidence>
<evidence type="ECO:0000313" key="12">
    <source>
        <dbReference type="EMBL" id="KAK9401500.1"/>
    </source>
</evidence>
<dbReference type="AlphaFoldDB" id="A0AAW1BHR2"/>
<evidence type="ECO:0000256" key="8">
    <source>
        <dbReference type="ARBA" id="ARBA00023273"/>
    </source>
</evidence>
<keyword evidence="10" id="KW-0175">Coiled coil</keyword>
<dbReference type="InterPro" id="IPR042618">
    <property type="entry name" value="IQCG"/>
</dbReference>
<feature type="compositionally biased region" description="Basic residues" evidence="11">
    <location>
        <begin position="598"/>
        <end position="610"/>
    </location>
</feature>